<keyword evidence="4" id="KW-1185">Reference proteome</keyword>
<feature type="domain" description="Pvc16 N-terminal" evidence="2">
    <location>
        <begin position="63"/>
        <end position="212"/>
    </location>
</feature>
<evidence type="ECO:0000256" key="1">
    <source>
        <dbReference type="SAM" id="MobiDB-lite"/>
    </source>
</evidence>
<comment type="caution">
    <text evidence="3">The sequence shown here is derived from an EMBL/GenBank/DDBJ whole genome shotgun (WGS) entry which is preliminary data.</text>
</comment>
<dbReference type="InterPro" id="IPR025351">
    <property type="entry name" value="Pvc16_N"/>
</dbReference>
<organism evidence="3 4">
    <name type="scientific">Pseudomonas saxonica</name>
    <dbReference type="NCBI Taxonomy" id="2600598"/>
    <lineage>
        <taxon>Bacteria</taxon>
        <taxon>Pseudomonadati</taxon>
        <taxon>Pseudomonadota</taxon>
        <taxon>Gammaproteobacteria</taxon>
        <taxon>Pseudomonadales</taxon>
        <taxon>Pseudomonadaceae</taxon>
        <taxon>Pseudomonas</taxon>
    </lineage>
</organism>
<evidence type="ECO:0000313" key="3">
    <source>
        <dbReference type="EMBL" id="TWR92052.1"/>
    </source>
</evidence>
<dbReference type="Pfam" id="PF14065">
    <property type="entry name" value="Pvc16_N"/>
    <property type="match status" value="1"/>
</dbReference>
<sequence length="251" mass="28436">MWRCWQRGWLPRMRPGVSSFATLNRHSSARWASWEKSIHERRGGCEMKSTKDNTEDAIIKLNSALAATLKTHLEGEIEIRFDLPKLDTQVASPTVSVFLYQLTEDLELREGEPRQYLKGEGKYKVANVYLRCSFLITYWDPSDGVESAQGPDSQQMKVISWITGALINNRELPDGGSLFSRLMPSEHLNSLGNFWQALGNRPRLCLTYDATIRVPLNGPEKDLGPVGVIKVEASHLPDPTEEQEAPKKKKR</sequence>
<dbReference type="Proteomes" id="UP000318428">
    <property type="component" value="Unassembled WGS sequence"/>
</dbReference>
<gene>
    <name evidence="3" type="ORF">FJD38_00070</name>
</gene>
<protein>
    <submittedName>
        <fullName evidence="3">DUF4255 domain-containing protein</fullName>
    </submittedName>
</protein>
<evidence type="ECO:0000313" key="4">
    <source>
        <dbReference type="Proteomes" id="UP000318428"/>
    </source>
</evidence>
<evidence type="ECO:0000259" key="2">
    <source>
        <dbReference type="Pfam" id="PF14065"/>
    </source>
</evidence>
<accession>A0ABY3GK07</accession>
<dbReference type="EMBL" id="VFIO01000001">
    <property type="protein sequence ID" value="TWR92052.1"/>
    <property type="molecule type" value="Genomic_DNA"/>
</dbReference>
<name>A0ABY3GK07_9PSED</name>
<feature type="region of interest" description="Disordered" evidence="1">
    <location>
        <begin position="231"/>
        <end position="251"/>
    </location>
</feature>
<proteinExistence type="predicted"/>
<reference evidence="3 4" key="1">
    <citation type="submission" date="2019-06" db="EMBL/GenBank/DDBJ databases">
        <title>Pseudomonas bimorpha sp. nov. isolated from bovine raw milk and skim milk concentrate.</title>
        <authorList>
            <person name="Hofmann K."/>
            <person name="Huptas C."/>
            <person name="Doll E."/>
            <person name="Scherer S."/>
            <person name="Wenning M."/>
        </authorList>
    </citation>
    <scope>NUCLEOTIDE SEQUENCE [LARGE SCALE GENOMIC DNA]</scope>
    <source>
        <strain evidence="3 4">DSM 108989</strain>
    </source>
</reference>